<comment type="caution">
    <text evidence="2">The sequence shown here is derived from an EMBL/GenBank/DDBJ whole genome shotgun (WGS) entry which is preliminary data.</text>
</comment>
<dbReference type="OMA" id="FVPPHWH"/>
<dbReference type="Pfam" id="PF07883">
    <property type="entry name" value="Cupin_2"/>
    <property type="match status" value="1"/>
</dbReference>
<dbReference type="EMBL" id="LYXU01000004">
    <property type="protein sequence ID" value="OBS20013.1"/>
    <property type="molecule type" value="Genomic_DNA"/>
</dbReference>
<dbReference type="PANTHER" id="PTHR36440">
    <property type="entry name" value="PUTATIVE (AFU_ORTHOLOGUE AFUA_8G07350)-RELATED"/>
    <property type="match status" value="1"/>
</dbReference>
<feature type="domain" description="Cupin type-2" evidence="1">
    <location>
        <begin position="46"/>
        <end position="94"/>
    </location>
</feature>
<evidence type="ECO:0000313" key="2">
    <source>
        <dbReference type="EMBL" id="OBS20013.1"/>
    </source>
</evidence>
<dbReference type="AlphaFoldDB" id="A0A1B8AHJ4"/>
<dbReference type="InterPro" id="IPR013096">
    <property type="entry name" value="Cupin_2"/>
</dbReference>
<proteinExistence type="predicted"/>
<gene>
    <name evidence="2" type="ORF">FPOA_11735</name>
</gene>
<keyword evidence="3" id="KW-1185">Reference proteome</keyword>
<name>A0A1B8AHJ4_FUSPO</name>
<organism evidence="2 3">
    <name type="scientific">Fusarium poae</name>
    <dbReference type="NCBI Taxonomy" id="36050"/>
    <lineage>
        <taxon>Eukaryota</taxon>
        <taxon>Fungi</taxon>
        <taxon>Dikarya</taxon>
        <taxon>Ascomycota</taxon>
        <taxon>Pezizomycotina</taxon>
        <taxon>Sordariomycetes</taxon>
        <taxon>Hypocreomycetidae</taxon>
        <taxon>Hypocreales</taxon>
        <taxon>Nectriaceae</taxon>
        <taxon>Fusarium</taxon>
    </lineage>
</organism>
<dbReference type="OrthoDB" id="504210at2759"/>
<reference evidence="2 3" key="1">
    <citation type="submission" date="2016-06" db="EMBL/GenBank/DDBJ databases">
        <title>Living apart together: crosstalk between the core and supernumerary genomes in a fungal plant pathogen.</title>
        <authorList>
            <person name="Vanheule A."/>
            <person name="Audenaert K."/>
            <person name="Warris S."/>
            <person name="Van De Geest H."/>
            <person name="Schijlen E."/>
            <person name="Hofte M."/>
            <person name="De Saeger S."/>
            <person name="Haesaert G."/>
            <person name="Waalwijk C."/>
            <person name="Van Der Lee T."/>
        </authorList>
    </citation>
    <scope>NUCLEOTIDE SEQUENCE [LARGE SCALE GENOMIC DNA]</scope>
    <source>
        <strain evidence="2 3">2516</strain>
    </source>
</reference>
<accession>A0A1B8AHJ4</accession>
<dbReference type="SUPFAM" id="SSF51182">
    <property type="entry name" value="RmlC-like cupins"/>
    <property type="match status" value="1"/>
</dbReference>
<dbReference type="InterPro" id="IPR014710">
    <property type="entry name" value="RmlC-like_jellyroll"/>
</dbReference>
<dbReference type="Proteomes" id="UP000091967">
    <property type="component" value="Unassembled WGS sequence"/>
</dbReference>
<dbReference type="Gene3D" id="2.60.120.10">
    <property type="entry name" value="Jelly Rolls"/>
    <property type="match status" value="1"/>
</dbReference>
<evidence type="ECO:0000313" key="3">
    <source>
        <dbReference type="Proteomes" id="UP000091967"/>
    </source>
</evidence>
<sequence>MTTTRRLKTLRPAKDFEMDLLVEQDSENYSAVARFDGTMGTEPFFVPPHWHKHHDEYITVLEGRMTVTLDGRETVLTPEAGSIFIPRRTVHSFRGFHGEKTVFEERNQPAGIYKALFFNDVFQMGKSPNFWLAVRSAIDGDLYAHLPLGSKLLDELFIIVFGTVARLFAPAKPKAL</sequence>
<dbReference type="InterPro" id="IPR053146">
    <property type="entry name" value="QDO-like"/>
</dbReference>
<dbReference type="PANTHER" id="PTHR36440:SF1">
    <property type="entry name" value="PUTATIVE (AFU_ORTHOLOGUE AFUA_8G07350)-RELATED"/>
    <property type="match status" value="1"/>
</dbReference>
<protein>
    <recommendedName>
        <fullName evidence="1">Cupin type-2 domain-containing protein</fullName>
    </recommendedName>
</protein>
<dbReference type="InterPro" id="IPR011051">
    <property type="entry name" value="RmlC_Cupin_sf"/>
</dbReference>
<evidence type="ECO:0000259" key="1">
    <source>
        <dbReference type="Pfam" id="PF07883"/>
    </source>
</evidence>